<sequence>MGFPRSHPFPFAFVPLAGPFPKLEDESFVGYLRDVDGFLLWFLSRHLRRKFWYLYFVMLTCRMKHKQSKANTILPFSDHNDLLTTRVFELRTVQGLLGIMTV</sequence>
<dbReference type="EMBL" id="CM044705">
    <property type="protein sequence ID" value="KAI5661788.1"/>
    <property type="molecule type" value="Genomic_DNA"/>
</dbReference>
<accession>A0ACC0APB4</accession>
<proteinExistence type="predicted"/>
<keyword evidence="2" id="KW-1185">Reference proteome</keyword>
<protein>
    <submittedName>
        <fullName evidence="1">Uncharacterized protein</fullName>
    </submittedName>
</protein>
<evidence type="ECO:0000313" key="1">
    <source>
        <dbReference type="EMBL" id="KAI5661788.1"/>
    </source>
</evidence>
<comment type="caution">
    <text evidence="1">The sequence shown here is derived from an EMBL/GenBank/DDBJ whole genome shotgun (WGS) entry which is preliminary data.</text>
</comment>
<reference evidence="2" key="1">
    <citation type="journal article" date="2023" name="Nat. Plants">
        <title>Single-cell RNA sequencing provides a high-resolution roadmap for understanding the multicellular compartmentation of specialized metabolism.</title>
        <authorList>
            <person name="Sun S."/>
            <person name="Shen X."/>
            <person name="Li Y."/>
            <person name="Li Y."/>
            <person name="Wang S."/>
            <person name="Li R."/>
            <person name="Zhang H."/>
            <person name="Shen G."/>
            <person name="Guo B."/>
            <person name="Wei J."/>
            <person name="Xu J."/>
            <person name="St-Pierre B."/>
            <person name="Chen S."/>
            <person name="Sun C."/>
        </authorList>
    </citation>
    <scope>NUCLEOTIDE SEQUENCE [LARGE SCALE GENOMIC DNA]</scope>
</reference>
<organism evidence="1 2">
    <name type="scientific">Catharanthus roseus</name>
    <name type="common">Madagascar periwinkle</name>
    <name type="synonym">Vinca rosea</name>
    <dbReference type="NCBI Taxonomy" id="4058"/>
    <lineage>
        <taxon>Eukaryota</taxon>
        <taxon>Viridiplantae</taxon>
        <taxon>Streptophyta</taxon>
        <taxon>Embryophyta</taxon>
        <taxon>Tracheophyta</taxon>
        <taxon>Spermatophyta</taxon>
        <taxon>Magnoliopsida</taxon>
        <taxon>eudicotyledons</taxon>
        <taxon>Gunneridae</taxon>
        <taxon>Pentapetalae</taxon>
        <taxon>asterids</taxon>
        <taxon>lamiids</taxon>
        <taxon>Gentianales</taxon>
        <taxon>Apocynaceae</taxon>
        <taxon>Rauvolfioideae</taxon>
        <taxon>Vinceae</taxon>
        <taxon>Catharanthinae</taxon>
        <taxon>Catharanthus</taxon>
    </lineage>
</organism>
<name>A0ACC0APB4_CATRO</name>
<dbReference type="Proteomes" id="UP001060085">
    <property type="component" value="Linkage Group LG05"/>
</dbReference>
<evidence type="ECO:0000313" key="2">
    <source>
        <dbReference type="Proteomes" id="UP001060085"/>
    </source>
</evidence>
<gene>
    <name evidence="1" type="ORF">M9H77_21111</name>
</gene>